<feature type="non-terminal residue" evidence="3">
    <location>
        <position position="1"/>
    </location>
</feature>
<comment type="caution">
    <text evidence="3">The sequence shown here is derived from an EMBL/GenBank/DDBJ whole genome shotgun (WGS) entry which is preliminary data.</text>
</comment>
<reference evidence="3" key="1">
    <citation type="journal article" date="2020" name="Front. Microbiol.">
        <title>Gene regulatory networks of Penicillium echinulatum 2HH and Penicillium oxalicum 114-2 inferred by a computational biology approach.</title>
        <authorList>
            <person name="Lenz A.R."/>
            <person name="Galan-Vasquez E."/>
            <person name="Balbinot E."/>
            <person name="De Abreu F.P."/>
            <person name="De Oliveira N.S."/>
            <person name="Da Rosa L.O."/>
            <person name="De Avila E Silva S."/>
            <person name="Camassola M."/>
            <person name="Dillon A.J.P."/>
            <person name="Perez-Rueda E."/>
        </authorList>
    </citation>
    <scope>NUCLEOTIDE SEQUENCE</scope>
    <source>
        <strain evidence="3">S1M29</strain>
    </source>
</reference>
<accession>A0A8J8VW56</accession>
<sequence length="326" mass="36623">MSLRKQEKGPEGLSMYLKRFETAFLTRPASKRPPSIADSTTTSNLPSNRPVSTLTSTAEPNPLSAEGSIDVGRIIAQRERARALLARYGLHLGSEEVKPSSDIQFPRVNRTIRIRVRRTCHRCETAFGPNTVCTNCQHPRCKSCPISPVNNEHDDKGPYVSHAKIFELCARRPGTLPMTPHLKFTGNPAAPLTMQSRTGGPDHLRKPVVQRVRRMCHSCDTMFESGSKECGSCAHVRCKKCPRSPHHPERYPNGYPGDVEPPTRKPERTFRKPRQRVHCICHVCHATFNDGASTCGKCGQAKCAETVRNPYVLFFFFFFFFFLLGI</sequence>
<evidence type="ECO:0000313" key="4">
    <source>
        <dbReference type="Proteomes" id="UP000631181"/>
    </source>
</evidence>
<gene>
    <name evidence="3" type="ORF">PECM_006271</name>
</gene>
<dbReference type="Proteomes" id="UP000631181">
    <property type="component" value="Unassembled WGS sequence"/>
</dbReference>
<keyword evidence="2" id="KW-0472">Membrane</keyword>
<keyword evidence="4" id="KW-1185">Reference proteome</keyword>
<evidence type="ECO:0000313" key="3">
    <source>
        <dbReference type="EMBL" id="KAF7712579.1"/>
    </source>
</evidence>
<feature type="compositionally biased region" description="Polar residues" evidence="1">
    <location>
        <begin position="37"/>
        <end position="59"/>
    </location>
</feature>
<dbReference type="AlphaFoldDB" id="A0A8J8VW56"/>
<feature type="region of interest" description="Disordered" evidence="1">
    <location>
        <begin position="250"/>
        <end position="269"/>
    </location>
</feature>
<feature type="transmembrane region" description="Helical" evidence="2">
    <location>
        <begin position="307"/>
        <end position="325"/>
    </location>
</feature>
<keyword evidence="2" id="KW-1133">Transmembrane helix</keyword>
<organism evidence="3 4">
    <name type="scientific">Penicillium ucsense</name>
    <dbReference type="NCBI Taxonomy" id="2839758"/>
    <lineage>
        <taxon>Eukaryota</taxon>
        <taxon>Fungi</taxon>
        <taxon>Dikarya</taxon>
        <taxon>Ascomycota</taxon>
        <taxon>Pezizomycotina</taxon>
        <taxon>Eurotiomycetes</taxon>
        <taxon>Eurotiomycetidae</taxon>
        <taxon>Eurotiales</taxon>
        <taxon>Aspergillaceae</taxon>
        <taxon>Penicillium</taxon>
    </lineage>
</organism>
<dbReference type="EMBL" id="WIWV01000165">
    <property type="protein sequence ID" value="KAF7712579.1"/>
    <property type="molecule type" value="Genomic_DNA"/>
</dbReference>
<keyword evidence="2" id="KW-0812">Transmembrane</keyword>
<dbReference type="OrthoDB" id="5370011at2759"/>
<proteinExistence type="predicted"/>
<protein>
    <submittedName>
        <fullName evidence="3">Uncharacterized protein</fullName>
    </submittedName>
</protein>
<evidence type="ECO:0000256" key="2">
    <source>
        <dbReference type="SAM" id="Phobius"/>
    </source>
</evidence>
<evidence type="ECO:0000256" key="1">
    <source>
        <dbReference type="SAM" id="MobiDB-lite"/>
    </source>
</evidence>
<feature type="region of interest" description="Disordered" evidence="1">
    <location>
        <begin position="28"/>
        <end position="65"/>
    </location>
</feature>
<name>A0A8J8VW56_9EURO</name>